<feature type="transmembrane region" description="Helical" evidence="1">
    <location>
        <begin position="155"/>
        <end position="173"/>
    </location>
</feature>
<sequence length="296" mass="33682">MASISIIGKSVGLIIAIAYSVIGFDYPILDYALFGLILLLVGIPHGAIDHLTSNPHTSKSTLLPFLIQYVTMILFYSVVWYFLPLLALILFLGMSAYHFGQTHFIKRIEVSSAKTALLYLSRGAFYLAIIILGSFEESQSILASIIDITPLYHLQWYVIFSLFFLSLIMQRICRVKFSSGDLLELTALPLLLYFTPLAISFILYFGIWHSIPSMVAEYNYLRQYPCCQNLGDFVKQLLPFTFLSLVGISLILWAGLTYLSSEEIVLLFFVLISLISFPHILYMDNFIKKKINTDRY</sequence>
<name>A0ABT7YDK4_9BACT</name>
<dbReference type="InterPro" id="IPR022270">
    <property type="entry name" value="Blh_diox"/>
</dbReference>
<dbReference type="EC" id="1.13.11.63" evidence="1"/>
<keyword evidence="1" id="KW-0223">Dioxygenase</keyword>
<comment type="subcellular location">
    <subcellularLocation>
        <location evidence="1">Cell membrane</location>
        <topology evidence="1">Multi-pass membrane protein</topology>
    </subcellularLocation>
</comment>
<gene>
    <name evidence="2" type="ORF">QVH07_10645</name>
</gene>
<feature type="transmembrane region" description="Helical" evidence="1">
    <location>
        <begin position="68"/>
        <end position="95"/>
    </location>
</feature>
<evidence type="ECO:0000313" key="3">
    <source>
        <dbReference type="Proteomes" id="UP001171916"/>
    </source>
</evidence>
<organism evidence="2 3">
    <name type="scientific">Algoriphagus sediminis</name>
    <dbReference type="NCBI Taxonomy" id="3057113"/>
    <lineage>
        <taxon>Bacteria</taxon>
        <taxon>Pseudomonadati</taxon>
        <taxon>Bacteroidota</taxon>
        <taxon>Cytophagia</taxon>
        <taxon>Cytophagales</taxon>
        <taxon>Cyclobacteriaceae</taxon>
        <taxon>Algoriphagus</taxon>
    </lineage>
</organism>
<comment type="function">
    <text evidence="1">Catalyzes the cleavage of beta-carotene at its central double bond (15,15') to yield two molecules of all-trans-retinal.</text>
</comment>
<comment type="cofactor">
    <cofactor evidence="1">
        <name>Fe(2+)</name>
        <dbReference type="ChEBI" id="CHEBI:29033"/>
    </cofactor>
</comment>
<keyword evidence="1" id="KW-0408">Iron</keyword>
<dbReference type="Pfam" id="PF15461">
    <property type="entry name" value="BCD"/>
    <property type="match status" value="1"/>
</dbReference>
<comment type="catalytic activity">
    <reaction evidence="1">
        <text>all-trans-beta-carotene + O2 = 2 all-trans-retinal</text>
        <dbReference type="Rhea" id="RHEA:32887"/>
        <dbReference type="ChEBI" id="CHEBI:15379"/>
        <dbReference type="ChEBI" id="CHEBI:17579"/>
        <dbReference type="ChEBI" id="CHEBI:17898"/>
        <dbReference type="EC" id="1.13.11.63"/>
    </reaction>
</comment>
<feature type="transmembrane region" description="Helical" evidence="1">
    <location>
        <begin position="240"/>
        <end position="259"/>
    </location>
</feature>
<dbReference type="EMBL" id="JAUEPH010000004">
    <property type="protein sequence ID" value="MDN3204610.1"/>
    <property type="molecule type" value="Genomic_DNA"/>
</dbReference>
<dbReference type="Proteomes" id="UP001171916">
    <property type="component" value="Unassembled WGS sequence"/>
</dbReference>
<comment type="similarity">
    <text evidence="1">Belongs to the Brp/Blh beta-carotene diooxygenase family.</text>
</comment>
<feature type="transmembrane region" description="Helical" evidence="1">
    <location>
        <begin position="116"/>
        <end position="135"/>
    </location>
</feature>
<dbReference type="RefSeq" id="WP_290000254.1">
    <property type="nucleotide sequence ID" value="NZ_JAUEPH010000004.1"/>
</dbReference>
<keyword evidence="1" id="KW-0560">Oxidoreductase</keyword>
<keyword evidence="3" id="KW-1185">Reference proteome</keyword>
<proteinExistence type="inferred from homology"/>
<feature type="transmembrane region" description="Helical" evidence="1">
    <location>
        <begin position="6"/>
        <end position="24"/>
    </location>
</feature>
<evidence type="ECO:0000256" key="1">
    <source>
        <dbReference type="HAMAP-Rule" id="MF_02093"/>
    </source>
</evidence>
<feature type="transmembrane region" description="Helical" evidence="1">
    <location>
        <begin position="264"/>
        <end position="282"/>
    </location>
</feature>
<keyword evidence="1" id="KW-0812">Transmembrane</keyword>
<reference evidence="2" key="1">
    <citation type="submission" date="2023-06" db="EMBL/GenBank/DDBJ databases">
        <title>Robiginitalea aurantiacus sp. nov. and Algoriphagus sediminis sp. nov., isolated from coastal sediment.</title>
        <authorList>
            <person name="Zhou Z.Y."/>
            <person name="An J."/>
            <person name="Jia Y.W."/>
            <person name="Du Z.J."/>
        </authorList>
    </citation>
    <scope>NUCLEOTIDE SEQUENCE</scope>
    <source>
        <strain evidence="2">C2-7</strain>
    </source>
</reference>
<feature type="transmembrane region" description="Helical" evidence="1">
    <location>
        <begin position="185"/>
        <end position="207"/>
    </location>
</feature>
<keyword evidence="1" id="KW-0472">Membrane</keyword>
<dbReference type="HAMAP" id="MF_02093">
    <property type="entry name" value="Beta_carotene_diox"/>
    <property type="match status" value="1"/>
</dbReference>
<keyword evidence="1" id="KW-1003">Cell membrane</keyword>
<comment type="caution">
    <text evidence="1">Lacks conserved residue(s) required for the propagation of feature annotation.</text>
</comment>
<comment type="caution">
    <text evidence="2">The sequence shown here is derived from an EMBL/GenBank/DDBJ whole genome shotgun (WGS) entry which is preliminary data.</text>
</comment>
<keyword evidence="1" id="KW-0479">Metal-binding</keyword>
<evidence type="ECO:0000313" key="2">
    <source>
        <dbReference type="EMBL" id="MDN3204610.1"/>
    </source>
</evidence>
<protein>
    <recommendedName>
        <fullName evidence="1">Probable beta-carotene 15,15'-dioxygenase</fullName>
        <ecNumber evidence="1">1.13.11.63</ecNumber>
    </recommendedName>
</protein>
<dbReference type="NCBIfam" id="TIGR03753">
    <property type="entry name" value="blh_monoox"/>
    <property type="match status" value="1"/>
</dbReference>
<accession>A0ABT7YDK4</accession>
<feature type="transmembrane region" description="Helical" evidence="1">
    <location>
        <begin position="31"/>
        <end position="48"/>
    </location>
</feature>
<keyword evidence="1" id="KW-1133">Transmembrane helix</keyword>